<organism evidence="2 3">
    <name type="scientific">Golovinomyces cichoracearum</name>
    <dbReference type="NCBI Taxonomy" id="62708"/>
    <lineage>
        <taxon>Eukaryota</taxon>
        <taxon>Fungi</taxon>
        <taxon>Dikarya</taxon>
        <taxon>Ascomycota</taxon>
        <taxon>Pezizomycotina</taxon>
        <taxon>Leotiomycetes</taxon>
        <taxon>Erysiphales</taxon>
        <taxon>Erysiphaceae</taxon>
        <taxon>Golovinomyces</taxon>
    </lineage>
</organism>
<evidence type="ECO:0000313" key="2">
    <source>
        <dbReference type="EMBL" id="RKF73074.1"/>
    </source>
</evidence>
<evidence type="ECO:0000256" key="1">
    <source>
        <dbReference type="SAM" id="MobiDB-lite"/>
    </source>
</evidence>
<dbReference type="AlphaFoldDB" id="A0A420IEV5"/>
<feature type="region of interest" description="Disordered" evidence="1">
    <location>
        <begin position="120"/>
        <end position="150"/>
    </location>
</feature>
<accession>A0A420IEV5</accession>
<gene>
    <name evidence="2" type="ORF">GcM1_245009</name>
</gene>
<reference evidence="2 3" key="1">
    <citation type="journal article" date="2018" name="BMC Genomics">
        <title>Comparative genome analyses reveal sequence features reflecting distinct modes of host-adaptation between dicot and monocot powdery mildew.</title>
        <authorList>
            <person name="Wu Y."/>
            <person name="Ma X."/>
            <person name="Pan Z."/>
            <person name="Kale S.D."/>
            <person name="Song Y."/>
            <person name="King H."/>
            <person name="Zhang Q."/>
            <person name="Presley C."/>
            <person name="Deng X."/>
            <person name="Wei C.I."/>
            <person name="Xiao S."/>
        </authorList>
    </citation>
    <scope>NUCLEOTIDE SEQUENCE [LARGE SCALE GENOMIC DNA]</scope>
    <source>
        <strain evidence="2">UMSG1</strain>
    </source>
</reference>
<protein>
    <submittedName>
        <fullName evidence="2">Uncharacterized protein</fullName>
    </submittedName>
</protein>
<proteinExistence type="predicted"/>
<feature type="compositionally biased region" description="Basic and acidic residues" evidence="1">
    <location>
        <begin position="120"/>
        <end position="131"/>
    </location>
</feature>
<evidence type="ECO:0000313" key="3">
    <source>
        <dbReference type="Proteomes" id="UP000285326"/>
    </source>
</evidence>
<name>A0A420IEV5_9PEZI</name>
<dbReference type="Proteomes" id="UP000285326">
    <property type="component" value="Unassembled WGS sequence"/>
</dbReference>
<dbReference type="EMBL" id="MCBS01024594">
    <property type="protein sequence ID" value="RKF73074.1"/>
    <property type="molecule type" value="Genomic_DNA"/>
</dbReference>
<comment type="caution">
    <text evidence="2">The sequence shown here is derived from an EMBL/GenBank/DDBJ whole genome shotgun (WGS) entry which is preliminary data.</text>
</comment>
<sequence length="276" mass="32151">MQCFEVTRASTKELAIFIKAQYDVWNSEESFLDYELWATYTEIFKPLRSILRNRGVWVYNEAKQDTALFNCAQERIRGQWSSNEIDLTKESGGTPTFETSATKSESFYADRRFRFSNEHRSRNDLRQDIRGKQTSRFHSRGNTKEDSSNHYGKDKCWVCKKQGCRSYYHSDSEPNKARERFHKGADQYLAEYDDYLKSIDEMEEDDANSIEHNKKYEHLILDVKSPKNDATHQEQDGLSHDSDDQFFANTASAGEIFKELSNNSFLNSISHSASTI</sequence>